<feature type="non-terminal residue" evidence="3">
    <location>
        <position position="125"/>
    </location>
</feature>
<keyword evidence="2" id="KW-0812">Transmembrane</keyword>
<organism evidence="3 4">
    <name type="scientific">Taxus chinensis</name>
    <name type="common">Chinese yew</name>
    <name type="synonym">Taxus wallichiana var. chinensis</name>
    <dbReference type="NCBI Taxonomy" id="29808"/>
    <lineage>
        <taxon>Eukaryota</taxon>
        <taxon>Viridiplantae</taxon>
        <taxon>Streptophyta</taxon>
        <taxon>Embryophyta</taxon>
        <taxon>Tracheophyta</taxon>
        <taxon>Spermatophyta</taxon>
        <taxon>Pinopsida</taxon>
        <taxon>Pinidae</taxon>
        <taxon>Conifers II</taxon>
        <taxon>Cupressales</taxon>
        <taxon>Taxaceae</taxon>
        <taxon>Taxus</taxon>
    </lineage>
</organism>
<evidence type="ECO:0000313" key="3">
    <source>
        <dbReference type="EMBL" id="KAH9322794.1"/>
    </source>
</evidence>
<feature type="transmembrane region" description="Helical" evidence="2">
    <location>
        <begin position="21"/>
        <end position="41"/>
    </location>
</feature>
<dbReference type="AlphaFoldDB" id="A0AA38GFU8"/>
<accession>A0AA38GFU8</accession>
<dbReference type="PANTHER" id="PTHR43349:SF35">
    <property type="entry name" value="PHENYLCOUMARAN BENZYLIC ETHER REDUCTASE 1"/>
    <property type="match status" value="1"/>
</dbReference>
<proteinExistence type="inferred from homology"/>
<reference evidence="3 4" key="1">
    <citation type="journal article" date="2021" name="Nat. Plants">
        <title>The Taxus genome provides insights into paclitaxel biosynthesis.</title>
        <authorList>
            <person name="Xiong X."/>
            <person name="Gou J."/>
            <person name="Liao Q."/>
            <person name="Li Y."/>
            <person name="Zhou Q."/>
            <person name="Bi G."/>
            <person name="Li C."/>
            <person name="Du R."/>
            <person name="Wang X."/>
            <person name="Sun T."/>
            <person name="Guo L."/>
            <person name="Liang H."/>
            <person name="Lu P."/>
            <person name="Wu Y."/>
            <person name="Zhang Z."/>
            <person name="Ro D.K."/>
            <person name="Shang Y."/>
            <person name="Huang S."/>
            <person name="Yan J."/>
        </authorList>
    </citation>
    <scope>NUCLEOTIDE SEQUENCE [LARGE SCALE GENOMIC DNA]</scope>
    <source>
        <strain evidence="3">Ta-2019</strain>
    </source>
</reference>
<dbReference type="PANTHER" id="PTHR43349">
    <property type="entry name" value="PINORESINOL REDUCTASE-RELATED"/>
    <property type="match status" value="1"/>
</dbReference>
<name>A0AA38GFU8_TAXCH</name>
<comment type="caution">
    <text evidence="3">The sequence shown here is derived from an EMBL/GenBank/DDBJ whole genome shotgun (WGS) entry which is preliminary data.</text>
</comment>
<sequence length="125" mass="14387">YGYMSMFACVNISARNLGREFLHLIILYIGLVTLVLVKRYADTPFPTNIGIATCHSIFVKGDQTNFEIRPDGVEGSQLYPDVKYTTVDEFLDQYLGFPAFSNFKPRNTYRITDSLIQPLQRHNRK</sequence>
<comment type="similarity">
    <text evidence="1">Belongs to the NmrA-type oxidoreductase family. Isoflavone reductase subfamily.</text>
</comment>
<evidence type="ECO:0000313" key="4">
    <source>
        <dbReference type="Proteomes" id="UP000824469"/>
    </source>
</evidence>
<feature type="non-terminal residue" evidence="3">
    <location>
        <position position="1"/>
    </location>
</feature>
<dbReference type="InterPro" id="IPR050608">
    <property type="entry name" value="NmrA-type/Isoflavone_red_sf"/>
</dbReference>
<gene>
    <name evidence="3" type="ORF">KI387_017433</name>
</gene>
<keyword evidence="2" id="KW-1133">Transmembrane helix</keyword>
<dbReference type="Proteomes" id="UP000824469">
    <property type="component" value="Unassembled WGS sequence"/>
</dbReference>
<keyword evidence="2" id="KW-0472">Membrane</keyword>
<keyword evidence="4" id="KW-1185">Reference proteome</keyword>
<evidence type="ECO:0000256" key="2">
    <source>
        <dbReference type="SAM" id="Phobius"/>
    </source>
</evidence>
<protein>
    <submittedName>
        <fullName evidence="3">Uncharacterized protein</fullName>
    </submittedName>
</protein>
<dbReference type="Gene3D" id="3.90.25.10">
    <property type="entry name" value="UDP-galactose 4-epimerase, domain 1"/>
    <property type="match status" value="1"/>
</dbReference>
<evidence type="ECO:0000256" key="1">
    <source>
        <dbReference type="ARBA" id="ARBA00005725"/>
    </source>
</evidence>
<dbReference type="EMBL" id="JAHRHJ020000003">
    <property type="protein sequence ID" value="KAH9322794.1"/>
    <property type="molecule type" value="Genomic_DNA"/>
</dbReference>